<proteinExistence type="predicted"/>
<dbReference type="AlphaFoldDB" id="A0A7W3YDA9"/>
<feature type="transmembrane region" description="Helical" evidence="1">
    <location>
        <begin position="42"/>
        <end position="70"/>
    </location>
</feature>
<name>A0A7W3YDA9_9GAMM</name>
<dbReference type="GO" id="GO:0009389">
    <property type="term" value="F:dimethyl sulfoxide reductase activity"/>
    <property type="evidence" value="ECO:0007669"/>
    <property type="project" value="TreeGrafter"/>
</dbReference>
<feature type="transmembrane region" description="Helical" evidence="1">
    <location>
        <begin position="91"/>
        <end position="113"/>
    </location>
</feature>
<keyword evidence="3" id="KW-1185">Reference proteome</keyword>
<accession>A0A7W3YDA9</accession>
<feature type="transmembrane region" description="Helical" evidence="1">
    <location>
        <begin position="125"/>
        <end position="148"/>
    </location>
</feature>
<dbReference type="GO" id="GO:0005886">
    <property type="term" value="C:plasma membrane"/>
    <property type="evidence" value="ECO:0007669"/>
    <property type="project" value="TreeGrafter"/>
</dbReference>
<sequence>MHPAFSVILFTTLSGAGYGLLAWTGLVILLSCVGGEPPREGIMPLLWAVLLAMGLLLTLVGLLSSTFHLGKPLRAWRAFSQWRTSWLSREGVAAVAATLATGGLLAVVGIGMFEPGYSAFQGPGVPLLAALVVLLAGATVACTAMIYASLKPIPAWRHRLVLPGYGLFAVLGGWLLLLATGSWTGLTAGALGVGAGITLLIGSATALLKAAYWRDIDRIPAAAAATGSAVGLPGRDVRVFEHPHTEPNYLTREMGFVLARRHARRLRAIAVLLFAVVPALATTLAWAVPDVAGPCCTLAALSALLGSFVERWLFFAQARHAVMAYY</sequence>
<gene>
    <name evidence="2" type="ORF">H4F99_01555</name>
</gene>
<evidence type="ECO:0000313" key="2">
    <source>
        <dbReference type="EMBL" id="MBB1087168.1"/>
    </source>
</evidence>
<feature type="transmembrane region" description="Helical" evidence="1">
    <location>
        <begin position="266"/>
        <end position="285"/>
    </location>
</feature>
<keyword evidence="1" id="KW-1133">Transmembrane helix</keyword>
<evidence type="ECO:0000256" key="1">
    <source>
        <dbReference type="SAM" id="Phobius"/>
    </source>
</evidence>
<feature type="transmembrane region" description="Helical" evidence="1">
    <location>
        <begin position="7"/>
        <end position="30"/>
    </location>
</feature>
<feature type="transmembrane region" description="Helical" evidence="1">
    <location>
        <begin position="186"/>
        <end position="208"/>
    </location>
</feature>
<dbReference type="EMBL" id="JACHTE010000001">
    <property type="protein sequence ID" value="MBB1087168.1"/>
    <property type="molecule type" value="Genomic_DNA"/>
</dbReference>
<dbReference type="Proteomes" id="UP000552587">
    <property type="component" value="Unassembled WGS sequence"/>
</dbReference>
<dbReference type="RefSeq" id="WP_182667949.1">
    <property type="nucleotide sequence ID" value="NZ_JACHTE010000001.1"/>
</dbReference>
<organism evidence="2 3">
    <name type="scientific">Marilutibacter penaei</name>
    <dbReference type="NCBI Taxonomy" id="2759900"/>
    <lineage>
        <taxon>Bacteria</taxon>
        <taxon>Pseudomonadati</taxon>
        <taxon>Pseudomonadota</taxon>
        <taxon>Gammaproteobacteria</taxon>
        <taxon>Lysobacterales</taxon>
        <taxon>Lysobacteraceae</taxon>
        <taxon>Marilutibacter</taxon>
    </lineage>
</organism>
<keyword evidence="1" id="KW-0472">Membrane</keyword>
<feature type="transmembrane region" description="Helical" evidence="1">
    <location>
        <begin position="291"/>
        <end position="309"/>
    </location>
</feature>
<dbReference type="Pfam" id="PF04976">
    <property type="entry name" value="DmsC"/>
    <property type="match status" value="1"/>
</dbReference>
<dbReference type="GO" id="GO:0009390">
    <property type="term" value="C:dimethyl sulfoxide reductase complex"/>
    <property type="evidence" value="ECO:0007669"/>
    <property type="project" value="TreeGrafter"/>
</dbReference>
<protein>
    <submittedName>
        <fullName evidence="2">Dimethyl sulfoxide reductase anchor subunit</fullName>
    </submittedName>
</protein>
<feature type="transmembrane region" description="Helical" evidence="1">
    <location>
        <begin position="160"/>
        <end position="180"/>
    </location>
</feature>
<dbReference type="GO" id="GO:0019645">
    <property type="term" value="P:anaerobic electron transport chain"/>
    <property type="evidence" value="ECO:0007669"/>
    <property type="project" value="InterPro"/>
</dbReference>
<dbReference type="PANTHER" id="PTHR38095">
    <property type="entry name" value="ANAEROBIC DIMETHYL SULFOXIDE REDUCTASE CHAIN YNFH"/>
    <property type="match status" value="1"/>
</dbReference>
<dbReference type="PANTHER" id="PTHR38095:SF1">
    <property type="entry name" value="ANAEROBIC DIMETHYL SULFOXIDE REDUCTASE CHAIN YNFH"/>
    <property type="match status" value="1"/>
</dbReference>
<dbReference type="InterPro" id="IPR007059">
    <property type="entry name" value="DmsC"/>
</dbReference>
<reference evidence="2 3" key="1">
    <citation type="submission" date="2020-07" db="EMBL/GenBank/DDBJ databases">
        <authorList>
            <person name="Xu S."/>
            <person name="Li A."/>
        </authorList>
    </citation>
    <scope>NUCLEOTIDE SEQUENCE [LARGE SCALE GENOMIC DNA]</scope>
    <source>
        <strain evidence="2 3">SG-8</strain>
    </source>
</reference>
<evidence type="ECO:0000313" key="3">
    <source>
        <dbReference type="Proteomes" id="UP000552587"/>
    </source>
</evidence>
<comment type="caution">
    <text evidence="2">The sequence shown here is derived from an EMBL/GenBank/DDBJ whole genome shotgun (WGS) entry which is preliminary data.</text>
</comment>
<keyword evidence="1" id="KW-0812">Transmembrane</keyword>